<dbReference type="STRING" id="2070753.A0A3A2ZT72"/>
<name>A0A3A2ZT72_9EURO</name>
<feature type="compositionally biased region" description="Basic and acidic residues" evidence="1">
    <location>
        <begin position="343"/>
        <end position="363"/>
    </location>
</feature>
<evidence type="ECO:0000313" key="2">
    <source>
        <dbReference type="EMBL" id="RJE26358.1"/>
    </source>
</evidence>
<protein>
    <submittedName>
        <fullName evidence="2">Rad21 Rec8</fullName>
    </submittedName>
</protein>
<organism evidence="2 3">
    <name type="scientific">Aspergillus sclerotialis</name>
    <dbReference type="NCBI Taxonomy" id="2070753"/>
    <lineage>
        <taxon>Eukaryota</taxon>
        <taxon>Fungi</taxon>
        <taxon>Dikarya</taxon>
        <taxon>Ascomycota</taxon>
        <taxon>Pezizomycotina</taxon>
        <taxon>Eurotiomycetes</taxon>
        <taxon>Eurotiomycetidae</taxon>
        <taxon>Eurotiales</taxon>
        <taxon>Aspergillaceae</taxon>
        <taxon>Aspergillus</taxon>
        <taxon>Aspergillus subgen. Polypaecilum</taxon>
    </lineage>
</organism>
<keyword evidence="3" id="KW-1185">Reference proteome</keyword>
<dbReference type="CDD" id="cd21789">
    <property type="entry name" value="Rad21_Rec8_M_SpRec8p-like"/>
    <property type="match status" value="1"/>
</dbReference>
<evidence type="ECO:0000256" key="1">
    <source>
        <dbReference type="SAM" id="MobiDB-lite"/>
    </source>
</evidence>
<comment type="caution">
    <text evidence="2">The sequence shown here is derived from an EMBL/GenBank/DDBJ whole genome shotgun (WGS) entry which is preliminary data.</text>
</comment>
<proteinExistence type="predicted"/>
<dbReference type="OrthoDB" id="5427633at2759"/>
<feature type="region of interest" description="Disordered" evidence="1">
    <location>
        <begin position="206"/>
        <end position="240"/>
    </location>
</feature>
<feature type="region of interest" description="Disordered" evidence="1">
    <location>
        <begin position="328"/>
        <end position="363"/>
    </location>
</feature>
<reference evidence="3" key="1">
    <citation type="submission" date="2017-02" db="EMBL/GenBank/DDBJ databases">
        <authorList>
            <person name="Tafer H."/>
            <person name="Lopandic K."/>
        </authorList>
    </citation>
    <scope>NUCLEOTIDE SEQUENCE [LARGE SCALE GENOMIC DNA]</scope>
    <source>
        <strain evidence="3">CBS 366.77</strain>
    </source>
</reference>
<accession>A0A3A2ZT72</accession>
<gene>
    <name evidence="2" type="ORF">PHISCL_01331</name>
</gene>
<dbReference type="EMBL" id="MVGC01000024">
    <property type="protein sequence ID" value="RJE26358.1"/>
    <property type="molecule type" value="Genomic_DNA"/>
</dbReference>
<sequence length="637" mass="69734">MDAQTMHDRMKSILRVIHGAAIDPAAGRARPDQLVLPYDPSFLPDVDLPGLDFDLSKFDLQPERPASQRSSLLLSKSPETSQLSFPMTAQPQLDIPSSDHFNLGAFGSETDISSVHRRPHLSRALGFELGIEEGVLLQPDFEFDEDGNLIEFARPPTDGDPIAGQRVVETPLPDEVRFNEAMDLDLDFQPIPVEEEMDVVAMDVDEDGKQSESKAKSKSPGVQAVNEDDNASEHHEIRMPHTRKNIKTMVADTHIGLRNKDLAQWNNEYLQNMAVASKQKQQNKLPTLAKHNAAFWVFDQGIGSVGIGLGANCEPHPLKQFSGDELYNSLVHGPKPKGRKRGAPHDSDTETEGRRVRAKAGEEVERGLDEVIIQDDPEIGRHAPSSIHDDHSSQMPWNITASIQSSRHGSSAAPAFRGLGSIGGELSSGSRPQDAMALAGLIRSRNRLTSASPLAGRGFPFDMENLHIAGNEGDLELGDFDLDLYLQSELDPERHTVSASAEGSAAVSLRRAGGLRKLDARERKILTSNLDQESLNFLEFLNPKTGALPADAASKDGETQEVTGDIPHGDATLSSEIAFSTLLPPEKTSRVVATNALMHVLTLATKGLLTVRQEPYIDESTKEYGTQYRYGEIFMHL</sequence>
<dbReference type="Proteomes" id="UP000266188">
    <property type="component" value="Unassembled WGS sequence"/>
</dbReference>
<dbReference type="AlphaFoldDB" id="A0A3A2ZT72"/>
<evidence type="ECO:0000313" key="3">
    <source>
        <dbReference type="Proteomes" id="UP000266188"/>
    </source>
</evidence>